<gene>
    <name evidence="6" type="ORF">MARGE09_P0643</name>
</gene>
<evidence type="ECO:0000256" key="2">
    <source>
        <dbReference type="ARBA" id="ARBA00008657"/>
    </source>
</evidence>
<evidence type="ECO:0000313" key="6">
    <source>
        <dbReference type="EMBL" id="BCD96443.1"/>
    </source>
</evidence>
<dbReference type="PANTHER" id="PTHR38103">
    <property type="entry name" value="RECOMBINATION-ASSOCIATED PROTEIN RDGC"/>
    <property type="match status" value="1"/>
</dbReference>
<dbReference type="GO" id="GO:0043590">
    <property type="term" value="C:bacterial nucleoid"/>
    <property type="evidence" value="ECO:0007669"/>
    <property type="project" value="TreeGrafter"/>
</dbReference>
<comment type="similarity">
    <text evidence="2">Belongs to the RdgC family.</text>
</comment>
<sequence length="299" mass="33544">MWFKNLRLYRLTEAFKTSPEDLNEHLSGHVFNPCGKLDLKRQGFVPPLGRHSDLLVHAIPGYIMVALKRQEKILPGGVIREALEEKVQLISDQEGRRVSRKERDGLKDELVFELLPKAFVKNSVDFAYIAPQQGYIVVNAGSAGRAEELLSALREALGSLPCIPVSTKTPVPQVLTRWLLENPESGFELGEECELKAAKDERVVRCKKQDLTADEVLSHIHTGMVVNKLAFNWKDIVTGVIEDDLAIKRLRFGDEIKDKAADSHPETAAEEFDTEFAVMTLEMKSFIEALAQAFGFNES</sequence>
<dbReference type="GO" id="GO:0006310">
    <property type="term" value="P:DNA recombination"/>
    <property type="evidence" value="ECO:0007669"/>
    <property type="project" value="UniProtKB-KW"/>
</dbReference>
<dbReference type="RefSeq" id="WP_236985942.1">
    <property type="nucleotide sequence ID" value="NZ_AP023086.1"/>
</dbReference>
<accession>A0AAN1WF31</accession>
<dbReference type="InterPro" id="IPR007476">
    <property type="entry name" value="RdgC"/>
</dbReference>
<proteinExistence type="inferred from homology"/>
<keyword evidence="4" id="KW-0963">Cytoplasm</keyword>
<comment type="subcellular location">
    <subcellularLocation>
        <location evidence="1">Cytoplasm</location>
        <location evidence="1">Nucleoid</location>
    </subcellularLocation>
</comment>
<dbReference type="NCBIfam" id="NF001462">
    <property type="entry name" value="PRK00321.1-3"/>
    <property type="match status" value="1"/>
</dbReference>
<dbReference type="GO" id="GO:0003690">
    <property type="term" value="F:double-stranded DNA binding"/>
    <property type="evidence" value="ECO:0007669"/>
    <property type="project" value="TreeGrafter"/>
</dbReference>
<evidence type="ECO:0000256" key="1">
    <source>
        <dbReference type="ARBA" id="ARBA00004453"/>
    </source>
</evidence>
<keyword evidence="7" id="KW-1185">Reference proteome</keyword>
<evidence type="ECO:0000256" key="4">
    <source>
        <dbReference type="ARBA" id="ARBA00022490"/>
    </source>
</evidence>
<evidence type="ECO:0000256" key="3">
    <source>
        <dbReference type="ARBA" id="ARBA00022296"/>
    </source>
</evidence>
<dbReference type="Pfam" id="PF04381">
    <property type="entry name" value="RdgC"/>
    <property type="match status" value="1"/>
</dbReference>
<organism evidence="6 7">
    <name type="scientific">Marinagarivorans cellulosilyticus</name>
    <dbReference type="NCBI Taxonomy" id="2721545"/>
    <lineage>
        <taxon>Bacteria</taxon>
        <taxon>Pseudomonadati</taxon>
        <taxon>Pseudomonadota</taxon>
        <taxon>Gammaproteobacteria</taxon>
        <taxon>Cellvibrionales</taxon>
        <taxon>Cellvibrionaceae</taxon>
        <taxon>Marinagarivorans</taxon>
    </lineage>
</organism>
<dbReference type="AlphaFoldDB" id="A0AAN1WF31"/>
<dbReference type="KEGG" id="marq:MARGE09_P0643"/>
<dbReference type="GO" id="GO:0000018">
    <property type="term" value="P:regulation of DNA recombination"/>
    <property type="evidence" value="ECO:0007669"/>
    <property type="project" value="TreeGrafter"/>
</dbReference>
<evidence type="ECO:0000313" key="7">
    <source>
        <dbReference type="Proteomes" id="UP001320119"/>
    </source>
</evidence>
<evidence type="ECO:0000256" key="5">
    <source>
        <dbReference type="ARBA" id="ARBA00023172"/>
    </source>
</evidence>
<dbReference type="NCBIfam" id="NF001464">
    <property type="entry name" value="PRK00321.1-5"/>
    <property type="match status" value="1"/>
</dbReference>
<name>A0AAN1WF31_9GAMM</name>
<protein>
    <recommendedName>
        <fullName evidence="3">Recombination-associated protein RdgC</fullName>
    </recommendedName>
</protein>
<keyword evidence="5" id="KW-0233">DNA recombination</keyword>
<reference evidence="6 7" key="1">
    <citation type="journal article" date="2022" name="IScience">
        <title>An ultrasensitive nanofiber-based assay for enzymatic hydrolysis and deep-sea microbial degradation of cellulose.</title>
        <authorList>
            <person name="Tsudome M."/>
            <person name="Tachioka M."/>
            <person name="Miyazaki M."/>
            <person name="Uchimura K."/>
            <person name="Tsuda M."/>
            <person name="Takaki Y."/>
            <person name="Deguchi S."/>
        </authorList>
    </citation>
    <scope>NUCLEOTIDE SEQUENCE [LARGE SCALE GENOMIC DNA]</scope>
    <source>
        <strain evidence="6 7">GE09</strain>
    </source>
</reference>
<dbReference type="Proteomes" id="UP001320119">
    <property type="component" value="Chromosome"/>
</dbReference>
<dbReference type="PANTHER" id="PTHR38103:SF1">
    <property type="entry name" value="RECOMBINATION-ASSOCIATED PROTEIN RDGC"/>
    <property type="match status" value="1"/>
</dbReference>
<dbReference type="EMBL" id="AP023086">
    <property type="protein sequence ID" value="BCD96443.1"/>
    <property type="molecule type" value="Genomic_DNA"/>
</dbReference>